<dbReference type="InterPro" id="IPR013096">
    <property type="entry name" value="Cupin_2"/>
</dbReference>
<dbReference type="PANTHER" id="PTHR36156:SF2">
    <property type="entry name" value="CUPIN TYPE-2 DOMAIN-CONTAINING PROTEIN"/>
    <property type="match status" value="1"/>
</dbReference>
<dbReference type="InterPro" id="IPR047142">
    <property type="entry name" value="OryJ/VirC-like"/>
</dbReference>
<keyword evidence="3" id="KW-1185">Reference proteome</keyword>
<dbReference type="EMBL" id="JBFXLT010000258">
    <property type="protein sequence ID" value="KAL2801724.1"/>
    <property type="molecule type" value="Genomic_DNA"/>
</dbReference>
<accession>A0ABR4GRM8</accession>
<evidence type="ECO:0000313" key="3">
    <source>
        <dbReference type="Proteomes" id="UP001610334"/>
    </source>
</evidence>
<gene>
    <name evidence="2" type="ORF">BJX63DRAFT_438548</name>
</gene>
<proteinExistence type="predicted"/>
<dbReference type="SUPFAM" id="SSF51182">
    <property type="entry name" value="RmlC-like cupins"/>
    <property type="match status" value="1"/>
</dbReference>
<evidence type="ECO:0000313" key="2">
    <source>
        <dbReference type="EMBL" id="KAL2801724.1"/>
    </source>
</evidence>
<dbReference type="Proteomes" id="UP001610334">
    <property type="component" value="Unassembled WGS sequence"/>
</dbReference>
<comment type="caution">
    <text evidence="2">The sequence shown here is derived from an EMBL/GenBank/DDBJ whole genome shotgun (WGS) entry which is preliminary data.</text>
</comment>
<protein>
    <recommendedName>
        <fullName evidence="1">Cupin type-2 domain-containing protein</fullName>
    </recommendedName>
</protein>
<dbReference type="InterPro" id="IPR011051">
    <property type="entry name" value="RmlC_Cupin_sf"/>
</dbReference>
<sequence length="197" mass="22006">MASQQTPSTSPVTEHGLRKNTRYITGFDEQGRSIVLASPDLRYHDRGGYAITRLYQHEKIPTNIDDERDLKHYLAVEGYDRTNGDTDSGPFQLVNRLGTNFVQGDMGPSSSSVWHRTISVDFVTIVEGELLLLVGKSDEDCTKLHLKQGDSVIQRGTLHKWVNPSDEKPARWVATLVGSAPFKVGEEIAAPIWIDKE</sequence>
<evidence type="ECO:0000259" key="1">
    <source>
        <dbReference type="Pfam" id="PF07883"/>
    </source>
</evidence>
<dbReference type="Gene3D" id="2.60.120.10">
    <property type="entry name" value="Jelly Rolls"/>
    <property type="match status" value="1"/>
</dbReference>
<name>A0ABR4GRM8_9EURO</name>
<dbReference type="Pfam" id="PF07883">
    <property type="entry name" value="Cupin_2"/>
    <property type="match status" value="1"/>
</dbReference>
<reference evidence="2 3" key="1">
    <citation type="submission" date="2024-07" db="EMBL/GenBank/DDBJ databases">
        <title>Section-level genome sequencing and comparative genomics of Aspergillus sections Usti and Cavernicolus.</title>
        <authorList>
            <consortium name="Lawrence Berkeley National Laboratory"/>
            <person name="Nybo J.L."/>
            <person name="Vesth T.C."/>
            <person name="Theobald S."/>
            <person name="Frisvad J.C."/>
            <person name="Larsen T.O."/>
            <person name="Kjaerboelling I."/>
            <person name="Rothschild-Mancinelli K."/>
            <person name="Lyhne E.K."/>
            <person name="Kogle M.E."/>
            <person name="Barry K."/>
            <person name="Clum A."/>
            <person name="Na H."/>
            <person name="Ledsgaard L."/>
            <person name="Lin J."/>
            <person name="Lipzen A."/>
            <person name="Kuo A."/>
            <person name="Riley R."/>
            <person name="Mondo S."/>
            <person name="Labutti K."/>
            <person name="Haridas S."/>
            <person name="Pangalinan J."/>
            <person name="Salamov A.A."/>
            <person name="Simmons B.A."/>
            <person name="Magnuson J.K."/>
            <person name="Chen J."/>
            <person name="Drula E."/>
            <person name="Henrissat B."/>
            <person name="Wiebenga A."/>
            <person name="Lubbers R.J."/>
            <person name="Gomes A.C."/>
            <person name="Makela M.R."/>
            <person name="Stajich J."/>
            <person name="Grigoriev I.V."/>
            <person name="Mortensen U.H."/>
            <person name="De Vries R.P."/>
            <person name="Baker S.E."/>
            <person name="Andersen M.R."/>
        </authorList>
    </citation>
    <scope>NUCLEOTIDE SEQUENCE [LARGE SCALE GENOMIC DNA]</scope>
    <source>
        <strain evidence="2 3">CBS 588.65</strain>
    </source>
</reference>
<feature type="domain" description="Cupin type-2" evidence="1">
    <location>
        <begin position="107"/>
        <end position="174"/>
    </location>
</feature>
<dbReference type="CDD" id="cd02231">
    <property type="entry name" value="cupin_BLL6423-like"/>
    <property type="match status" value="1"/>
</dbReference>
<dbReference type="PANTHER" id="PTHR36156">
    <property type="entry name" value="SLR2101 PROTEIN"/>
    <property type="match status" value="1"/>
</dbReference>
<organism evidence="2 3">
    <name type="scientific">Aspergillus granulosus</name>
    <dbReference type="NCBI Taxonomy" id="176169"/>
    <lineage>
        <taxon>Eukaryota</taxon>
        <taxon>Fungi</taxon>
        <taxon>Dikarya</taxon>
        <taxon>Ascomycota</taxon>
        <taxon>Pezizomycotina</taxon>
        <taxon>Eurotiomycetes</taxon>
        <taxon>Eurotiomycetidae</taxon>
        <taxon>Eurotiales</taxon>
        <taxon>Aspergillaceae</taxon>
        <taxon>Aspergillus</taxon>
        <taxon>Aspergillus subgen. Nidulantes</taxon>
    </lineage>
</organism>
<dbReference type="InterPro" id="IPR014710">
    <property type="entry name" value="RmlC-like_jellyroll"/>
</dbReference>